<comment type="caution">
    <text evidence="4">The sequence shown here is derived from an EMBL/GenBank/DDBJ whole genome shotgun (WGS) entry which is preliminary data.</text>
</comment>
<dbReference type="Pfam" id="PF07228">
    <property type="entry name" value="SpoIIE"/>
    <property type="match status" value="1"/>
</dbReference>
<evidence type="ECO:0000259" key="3">
    <source>
        <dbReference type="SMART" id="SM00331"/>
    </source>
</evidence>
<dbReference type="Proteomes" id="UP001599542">
    <property type="component" value="Unassembled WGS sequence"/>
</dbReference>
<dbReference type="InterPro" id="IPR052016">
    <property type="entry name" value="Bact_Sigma-Reg"/>
</dbReference>
<feature type="transmembrane region" description="Helical" evidence="2">
    <location>
        <begin position="63"/>
        <end position="84"/>
    </location>
</feature>
<sequence>MSSTVNEPGRTGRGRWWARPWVLPVGAMALVALGDLLLGPALGLLPLFAAGPALAAGRGTPRTVLGSALLGSVLVLLVAVWDGLWGHTRVWVALAGIVFTALAACWVSVTRIRAERELVDARAVAETVQNVLMPPLPPRLGPVELTGSYRSAHRTARVGGDLYQAVQVPGGVRILVADVQGKGLEAVSAAAVVLGAFRNAAPVAPDLNSLAAGIERSLAEQTSGDRFVTALLADVREDGRTVLLDHGHPVPVLLRAGGSVPELPKLDPAPPFGLSALAGAPAPRPTVLTLREGDRLLFCTDGLTEARDRSGTFYPLADRAPSVLSPSCPQRALGRLRADVEEWTGHGPDDDSALLLCDFRPAGPAADRAGEAAEVAEAAAAVPTAA</sequence>
<evidence type="ECO:0000256" key="2">
    <source>
        <dbReference type="SAM" id="Phobius"/>
    </source>
</evidence>
<dbReference type="RefSeq" id="WP_380325239.1">
    <property type="nucleotide sequence ID" value="NZ_JBHYPW010000028.1"/>
</dbReference>
<dbReference type="GO" id="GO:0004722">
    <property type="term" value="F:protein serine/threonine phosphatase activity"/>
    <property type="evidence" value="ECO:0007669"/>
    <property type="project" value="UniProtKB-EC"/>
</dbReference>
<dbReference type="EMBL" id="JBHYPX010000016">
    <property type="protein sequence ID" value="MFE1352430.1"/>
    <property type="molecule type" value="Genomic_DNA"/>
</dbReference>
<keyword evidence="2" id="KW-0812">Transmembrane</keyword>
<dbReference type="SMART" id="SM00331">
    <property type="entry name" value="PP2C_SIG"/>
    <property type="match status" value="1"/>
</dbReference>
<evidence type="ECO:0000256" key="1">
    <source>
        <dbReference type="ARBA" id="ARBA00022801"/>
    </source>
</evidence>
<organism evidence="4 5">
    <name type="scientific">Kitasatospora phosalacinea</name>
    <dbReference type="NCBI Taxonomy" id="2065"/>
    <lineage>
        <taxon>Bacteria</taxon>
        <taxon>Bacillati</taxon>
        <taxon>Actinomycetota</taxon>
        <taxon>Actinomycetes</taxon>
        <taxon>Kitasatosporales</taxon>
        <taxon>Streptomycetaceae</taxon>
        <taxon>Kitasatospora</taxon>
    </lineage>
</organism>
<feature type="domain" description="PPM-type phosphatase" evidence="3">
    <location>
        <begin position="143"/>
        <end position="359"/>
    </location>
</feature>
<keyword evidence="1 4" id="KW-0378">Hydrolase</keyword>
<feature type="transmembrane region" description="Helical" evidence="2">
    <location>
        <begin position="25"/>
        <end position="51"/>
    </location>
</feature>
<gene>
    <name evidence="4" type="ORF">ACFW6T_10620</name>
</gene>
<evidence type="ECO:0000313" key="5">
    <source>
        <dbReference type="Proteomes" id="UP001599542"/>
    </source>
</evidence>
<evidence type="ECO:0000313" key="4">
    <source>
        <dbReference type="EMBL" id="MFE1352430.1"/>
    </source>
</evidence>
<accession>A0ABW6GI71</accession>
<dbReference type="PANTHER" id="PTHR43156:SF2">
    <property type="entry name" value="STAGE II SPORULATION PROTEIN E"/>
    <property type="match status" value="1"/>
</dbReference>
<dbReference type="SUPFAM" id="SSF81606">
    <property type="entry name" value="PP2C-like"/>
    <property type="match status" value="1"/>
</dbReference>
<dbReference type="EC" id="3.1.3.16" evidence="4"/>
<dbReference type="PANTHER" id="PTHR43156">
    <property type="entry name" value="STAGE II SPORULATION PROTEIN E-RELATED"/>
    <property type="match status" value="1"/>
</dbReference>
<protein>
    <submittedName>
        <fullName evidence="4">PP2C family protein-serine/threonine phosphatase</fullName>
        <ecNumber evidence="4">3.1.3.16</ecNumber>
    </submittedName>
</protein>
<feature type="transmembrane region" description="Helical" evidence="2">
    <location>
        <begin position="90"/>
        <end position="109"/>
    </location>
</feature>
<proteinExistence type="predicted"/>
<dbReference type="InterPro" id="IPR036457">
    <property type="entry name" value="PPM-type-like_dom_sf"/>
</dbReference>
<dbReference type="Gene3D" id="3.60.40.10">
    <property type="entry name" value="PPM-type phosphatase domain"/>
    <property type="match status" value="1"/>
</dbReference>
<name>A0ABW6GI71_9ACTN</name>
<keyword evidence="2" id="KW-0472">Membrane</keyword>
<keyword evidence="5" id="KW-1185">Reference proteome</keyword>
<dbReference type="InterPro" id="IPR001932">
    <property type="entry name" value="PPM-type_phosphatase-like_dom"/>
</dbReference>
<keyword evidence="2" id="KW-1133">Transmembrane helix</keyword>
<reference evidence="4 5" key="1">
    <citation type="submission" date="2024-09" db="EMBL/GenBank/DDBJ databases">
        <title>The Natural Products Discovery Center: Release of the First 8490 Sequenced Strains for Exploring Actinobacteria Biosynthetic Diversity.</title>
        <authorList>
            <person name="Kalkreuter E."/>
            <person name="Kautsar S.A."/>
            <person name="Yang D."/>
            <person name="Bader C.D."/>
            <person name="Teijaro C.N."/>
            <person name="Fluegel L."/>
            <person name="Davis C.M."/>
            <person name="Simpson J.R."/>
            <person name="Lauterbach L."/>
            <person name="Steele A.D."/>
            <person name="Gui C."/>
            <person name="Meng S."/>
            <person name="Li G."/>
            <person name="Viehrig K."/>
            <person name="Ye F."/>
            <person name="Su P."/>
            <person name="Kiefer A.F."/>
            <person name="Nichols A."/>
            <person name="Cepeda A.J."/>
            <person name="Yan W."/>
            <person name="Fan B."/>
            <person name="Jiang Y."/>
            <person name="Adhikari A."/>
            <person name="Zheng C.-J."/>
            <person name="Schuster L."/>
            <person name="Cowan T.M."/>
            <person name="Smanski M.J."/>
            <person name="Chevrette M.G."/>
            <person name="De Carvalho L.P.S."/>
            <person name="Shen B."/>
        </authorList>
    </citation>
    <scope>NUCLEOTIDE SEQUENCE [LARGE SCALE GENOMIC DNA]</scope>
    <source>
        <strain evidence="4 5">NPDC058753</strain>
    </source>
</reference>